<feature type="signal peptide" evidence="7">
    <location>
        <begin position="1"/>
        <end position="17"/>
    </location>
</feature>
<dbReference type="Gene3D" id="2.40.10.10">
    <property type="entry name" value="Trypsin-like serine proteases"/>
    <property type="match status" value="2"/>
</dbReference>
<comment type="caution">
    <text evidence="9">The sequence shown here is derived from an EMBL/GenBank/DDBJ whole genome shotgun (WGS) entry which is preliminary data.</text>
</comment>
<dbReference type="AlphaFoldDB" id="A0A482WLQ9"/>
<evidence type="ECO:0000256" key="3">
    <source>
        <dbReference type="ARBA" id="ARBA00022801"/>
    </source>
</evidence>
<gene>
    <name evidence="9" type="ORF">LSTR_LSTR003562</name>
</gene>
<dbReference type="Proteomes" id="UP000291343">
    <property type="component" value="Unassembled WGS sequence"/>
</dbReference>
<dbReference type="InterPro" id="IPR001254">
    <property type="entry name" value="Trypsin_dom"/>
</dbReference>
<evidence type="ECO:0000313" key="9">
    <source>
        <dbReference type="EMBL" id="RZF34152.1"/>
    </source>
</evidence>
<dbReference type="Pfam" id="PF00089">
    <property type="entry name" value="Trypsin"/>
    <property type="match status" value="1"/>
</dbReference>
<feature type="chain" id="PRO_5019824711" description="Peptidase S1 domain-containing protein" evidence="7">
    <location>
        <begin position="18"/>
        <end position="310"/>
    </location>
</feature>
<keyword evidence="5" id="KW-1015">Disulfide bond</keyword>
<reference evidence="9 10" key="1">
    <citation type="journal article" date="2017" name="Gigascience">
        <title>Genome sequence of the small brown planthopper, Laodelphax striatellus.</title>
        <authorList>
            <person name="Zhu J."/>
            <person name="Jiang F."/>
            <person name="Wang X."/>
            <person name="Yang P."/>
            <person name="Bao Y."/>
            <person name="Zhao W."/>
            <person name="Wang W."/>
            <person name="Lu H."/>
            <person name="Wang Q."/>
            <person name="Cui N."/>
            <person name="Li J."/>
            <person name="Chen X."/>
            <person name="Luo L."/>
            <person name="Yu J."/>
            <person name="Kang L."/>
            <person name="Cui F."/>
        </authorList>
    </citation>
    <scope>NUCLEOTIDE SEQUENCE [LARGE SCALE GENOMIC DNA]</scope>
    <source>
        <strain evidence="9">Lst14</strain>
    </source>
</reference>
<evidence type="ECO:0000256" key="4">
    <source>
        <dbReference type="ARBA" id="ARBA00022825"/>
    </source>
</evidence>
<dbReference type="PRINTS" id="PR00722">
    <property type="entry name" value="CHYMOTRYPSIN"/>
</dbReference>
<dbReference type="OrthoDB" id="6587056at2759"/>
<dbReference type="PANTHER" id="PTHR24276:SF98">
    <property type="entry name" value="FI18310P1-RELATED"/>
    <property type="match status" value="1"/>
</dbReference>
<dbReference type="InterPro" id="IPR033116">
    <property type="entry name" value="TRYPSIN_SER"/>
</dbReference>
<feature type="domain" description="Peptidase S1" evidence="8">
    <location>
        <begin position="10"/>
        <end position="271"/>
    </location>
</feature>
<keyword evidence="4 6" id="KW-0720">Serine protease</keyword>
<protein>
    <recommendedName>
        <fullName evidence="8">Peptidase S1 domain-containing protein</fullName>
    </recommendedName>
</protein>
<dbReference type="InterPro" id="IPR009003">
    <property type="entry name" value="Peptidase_S1_PA"/>
</dbReference>
<dbReference type="PANTHER" id="PTHR24276">
    <property type="entry name" value="POLYSERASE-RELATED"/>
    <property type="match status" value="1"/>
</dbReference>
<organism evidence="9 10">
    <name type="scientific">Laodelphax striatellus</name>
    <name type="common">Small brown planthopper</name>
    <name type="synonym">Delphax striatella</name>
    <dbReference type="NCBI Taxonomy" id="195883"/>
    <lineage>
        <taxon>Eukaryota</taxon>
        <taxon>Metazoa</taxon>
        <taxon>Ecdysozoa</taxon>
        <taxon>Arthropoda</taxon>
        <taxon>Hexapoda</taxon>
        <taxon>Insecta</taxon>
        <taxon>Pterygota</taxon>
        <taxon>Neoptera</taxon>
        <taxon>Paraneoptera</taxon>
        <taxon>Hemiptera</taxon>
        <taxon>Auchenorrhyncha</taxon>
        <taxon>Fulgoroidea</taxon>
        <taxon>Delphacidae</taxon>
        <taxon>Criomorphinae</taxon>
        <taxon>Laodelphax</taxon>
    </lineage>
</organism>
<evidence type="ECO:0000313" key="10">
    <source>
        <dbReference type="Proteomes" id="UP000291343"/>
    </source>
</evidence>
<dbReference type="SMR" id="A0A482WLQ9"/>
<evidence type="ECO:0000256" key="1">
    <source>
        <dbReference type="ARBA" id="ARBA00007664"/>
    </source>
</evidence>
<evidence type="ECO:0000256" key="7">
    <source>
        <dbReference type="SAM" id="SignalP"/>
    </source>
</evidence>
<dbReference type="STRING" id="195883.A0A482WLQ9"/>
<keyword evidence="7" id="KW-0732">Signal</keyword>
<keyword evidence="2 6" id="KW-0645">Protease</keyword>
<dbReference type="GO" id="GO:0006508">
    <property type="term" value="P:proteolysis"/>
    <property type="evidence" value="ECO:0007669"/>
    <property type="project" value="UniProtKB-KW"/>
</dbReference>
<evidence type="ECO:0000256" key="5">
    <source>
        <dbReference type="ARBA" id="ARBA00023157"/>
    </source>
</evidence>
<comment type="similarity">
    <text evidence="1">Belongs to the peptidase S1 family.</text>
</comment>
<dbReference type="InParanoid" id="A0A482WLQ9"/>
<evidence type="ECO:0000256" key="6">
    <source>
        <dbReference type="RuleBase" id="RU363034"/>
    </source>
</evidence>
<dbReference type="GO" id="GO:0004252">
    <property type="term" value="F:serine-type endopeptidase activity"/>
    <property type="evidence" value="ECO:0007669"/>
    <property type="project" value="InterPro"/>
</dbReference>
<dbReference type="InterPro" id="IPR001314">
    <property type="entry name" value="Peptidase_S1A"/>
</dbReference>
<sequence length="310" mass="33856">MFLRASILLLCWGWAESLNTTTSTPSLGEMPHAVVVLILENGKTVGKCTGSIIHNAWVLTAGHCVVKNNGKPYAPGDILVVAGVIDYENKGPSAQERNGLQIVVHKDYVESRLAKFDLALIKVLPFNINSMVKPVKLSSREWPQDARMYNRKCTSAGWGMLEGRRKTSVLHKQETTAKHGLKACHCVPDGYALKRVICLTPEDKIGVCFGDSGGALLCDGEAVGVSHVIMDKRSCSYFKNPDDTIMCESPAVFGVYMYICPFLGWIREHVPDMPTPPASCPAPPTAPLSQTVIALVMIMSLGLLKMIRPF</sequence>
<dbReference type="EMBL" id="QKKF02032524">
    <property type="protein sequence ID" value="RZF34152.1"/>
    <property type="molecule type" value="Genomic_DNA"/>
</dbReference>
<dbReference type="InterPro" id="IPR018114">
    <property type="entry name" value="TRYPSIN_HIS"/>
</dbReference>
<accession>A0A482WLQ9</accession>
<dbReference type="FunCoup" id="A0A482WLQ9">
    <property type="interactions" value="40"/>
</dbReference>
<proteinExistence type="inferred from homology"/>
<name>A0A482WLQ9_LAOST</name>
<dbReference type="InterPro" id="IPR050430">
    <property type="entry name" value="Peptidase_S1"/>
</dbReference>
<keyword evidence="3 6" id="KW-0378">Hydrolase</keyword>
<evidence type="ECO:0000259" key="8">
    <source>
        <dbReference type="PROSITE" id="PS50240"/>
    </source>
</evidence>
<dbReference type="InterPro" id="IPR043504">
    <property type="entry name" value="Peptidase_S1_PA_chymotrypsin"/>
</dbReference>
<keyword evidence="10" id="KW-1185">Reference proteome</keyword>
<evidence type="ECO:0000256" key="2">
    <source>
        <dbReference type="ARBA" id="ARBA00022670"/>
    </source>
</evidence>
<dbReference type="PROSITE" id="PS00135">
    <property type="entry name" value="TRYPSIN_SER"/>
    <property type="match status" value="1"/>
</dbReference>
<dbReference type="SMART" id="SM00020">
    <property type="entry name" value="Tryp_SPc"/>
    <property type="match status" value="1"/>
</dbReference>
<dbReference type="PROSITE" id="PS50240">
    <property type="entry name" value="TRYPSIN_DOM"/>
    <property type="match status" value="1"/>
</dbReference>
<dbReference type="PROSITE" id="PS00134">
    <property type="entry name" value="TRYPSIN_HIS"/>
    <property type="match status" value="1"/>
</dbReference>
<dbReference type="SUPFAM" id="SSF50494">
    <property type="entry name" value="Trypsin-like serine proteases"/>
    <property type="match status" value="1"/>
</dbReference>